<dbReference type="InterPro" id="IPR051083">
    <property type="entry name" value="GrpII_Intron_Splice-Mob/Def"/>
</dbReference>
<dbReference type="CDD" id="cd01651">
    <property type="entry name" value="RT_G2_intron"/>
    <property type="match status" value="1"/>
</dbReference>
<dbReference type="InterPro" id="IPR013597">
    <property type="entry name" value="Mat_intron_G2"/>
</dbReference>
<dbReference type="PANTHER" id="PTHR34047:SF8">
    <property type="entry name" value="PROTEIN YKFC"/>
    <property type="match status" value="1"/>
</dbReference>
<gene>
    <name evidence="3" type="ORF">BZM27_51085</name>
</gene>
<dbReference type="SUPFAM" id="SSF56672">
    <property type="entry name" value="DNA/RNA polymerases"/>
    <property type="match status" value="1"/>
</dbReference>
<reference evidence="3 4" key="1">
    <citation type="submission" date="2017-02" db="EMBL/GenBank/DDBJ databases">
        <title>Paraburkholderia sophoroidis sp. nov. and Paraburkholderia steynii sp. nov. rhizobial symbionts of the fynbos legume Hypocalyptus sophoroides.</title>
        <authorList>
            <person name="Steenkamp E.T."/>
            <person name="Beukes C.W."/>
            <person name="Van Zyl E."/>
            <person name="Avontuur J."/>
            <person name="Chan W.Y."/>
            <person name="Hassen A."/>
            <person name="Palmer M."/>
            <person name="Mthombeni L."/>
            <person name="Phalane F."/>
            <person name="Sereme K."/>
            <person name="Venter S.N."/>
        </authorList>
    </citation>
    <scope>NUCLEOTIDE SEQUENCE [LARGE SCALE GENOMIC DNA]</scope>
    <source>
        <strain evidence="3 4">HC1.1ba</strain>
    </source>
</reference>
<dbReference type="Gene3D" id="1.10.30.50">
    <property type="match status" value="1"/>
</dbReference>
<dbReference type="Pfam" id="PF08388">
    <property type="entry name" value="GIIM"/>
    <property type="match status" value="1"/>
</dbReference>
<organism evidence="3 4">
    <name type="scientific">Paraburkholderia steynii</name>
    <dbReference type="NCBI Taxonomy" id="1245441"/>
    <lineage>
        <taxon>Bacteria</taxon>
        <taxon>Pseudomonadati</taxon>
        <taxon>Pseudomonadota</taxon>
        <taxon>Betaproteobacteria</taxon>
        <taxon>Burkholderiales</taxon>
        <taxon>Burkholderiaceae</taxon>
        <taxon>Paraburkholderia</taxon>
    </lineage>
</organism>
<dbReference type="NCBIfam" id="TIGR04416">
    <property type="entry name" value="group_II_RT_mat"/>
    <property type="match status" value="1"/>
</dbReference>
<dbReference type="InterPro" id="IPR003615">
    <property type="entry name" value="HNH_nuc"/>
</dbReference>
<keyword evidence="4" id="KW-1185">Reference proteome</keyword>
<keyword evidence="3" id="KW-0808">Transferase</keyword>
<dbReference type="Pfam" id="PF01844">
    <property type="entry name" value="HNH"/>
    <property type="match status" value="1"/>
</dbReference>
<evidence type="ECO:0000313" key="4">
    <source>
        <dbReference type="Proteomes" id="UP000294200"/>
    </source>
</evidence>
<evidence type="ECO:0000259" key="2">
    <source>
        <dbReference type="PROSITE" id="PS50878"/>
    </source>
</evidence>
<dbReference type="InterPro" id="IPR002711">
    <property type="entry name" value="HNH"/>
</dbReference>
<comment type="similarity">
    <text evidence="1">Belongs to the bacterial reverse transcriptase family.</text>
</comment>
<dbReference type="CDD" id="cd00085">
    <property type="entry name" value="HNHc"/>
    <property type="match status" value="1"/>
</dbReference>
<accession>A0A4R0X8C7</accession>
<keyword evidence="3" id="KW-0695">RNA-directed DNA polymerase</keyword>
<dbReference type="GO" id="GO:0003964">
    <property type="term" value="F:RNA-directed DNA polymerase activity"/>
    <property type="evidence" value="ECO:0007669"/>
    <property type="project" value="UniProtKB-KW"/>
</dbReference>
<proteinExistence type="inferred from homology"/>
<dbReference type="GO" id="GO:0004519">
    <property type="term" value="F:endonuclease activity"/>
    <property type="evidence" value="ECO:0007669"/>
    <property type="project" value="InterPro"/>
</dbReference>
<dbReference type="InterPro" id="IPR025960">
    <property type="entry name" value="RVT_N"/>
</dbReference>
<dbReference type="Proteomes" id="UP000294200">
    <property type="component" value="Unassembled WGS sequence"/>
</dbReference>
<evidence type="ECO:0000313" key="3">
    <source>
        <dbReference type="EMBL" id="TCG03087.1"/>
    </source>
</evidence>
<dbReference type="InterPro" id="IPR030931">
    <property type="entry name" value="Group_II_RT_mat"/>
</dbReference>
<feature type="domain" description="Reverse transcriptase" evidence="2">
    <location>
        <begin position="98"/>
        <end position="333"/>
    </location>
</feature>
<dbReference type="AlphaFoldDB" id="A0A4R0X8C7"/>
<comment type="caution">
    <text evidence="3">The sequence shown here is derived from an EMBL/GenBank/DDBJ whole genome shotgun (WGS) entry which is preliminary data.</text>
</comment>
<dbReference type="Pfam" id="PF00078">
    <property type="entry name" value="RVT_1"/>
    <property type="match status" value="1"/>
</dbReference>
<keyword evidence="3" id="KW-0548">Nucleotidyltransferase</keyword>
<protein>
    <submittedName>
        <fullName evidence="3">Group II intron reverse transcriptase/maturase</fullName>
    </submittedName>
</protein>
<dbReference type="GO" id="GO:0003676">
    <property type="term" value="F:nucleic acid binding"/>
    <property type="evidence" value="ECO:0007669"/>
    <property type="project" value="InterPro"/>
</dbReference>
<dbReference type="InterPro" id="IPR043502">
    <property type="entry name" value="DNA/RNA_pol_sf"/>
</dbReference>
<dbReference type="Pfam" id="PF13655">
    <property type="entry name" value="RVT_N"/>
    <property type="match status" value="1"/>
</dbReference>
<name>A0A4R0X8C7_9BURK</name>
<dbReference type="GO" id="GO:0008270">
    <property type="term" value="F:zinc ion binding"/>
    <property type="evidence" value="ECO:0007669"/>
    <property type="project" value="InterPro"/>
</dbReference>
<dbReference type="SMART" id="SM00507">
    <property type="entry name" value="HNHc"/>
    <property type="match status" value="1"/>
</dbReference>
<dbReference type="InterPro" id="IPR000477">
    <property type="entry name" value="RT_dom"/>
</dbReference>
<dbReference type="EMBL" id="MWML01000527">
    <property type="protein sequence ID" value="TCG03087.1"/>
    <property type="molecule type" value="Genomic_DNA"/>
</dbReference>
<dbReference type="PANTHER" id="PTHR34047">
    <property type="entry name" value="NUCLEAR INTRON MATURASE 1, MITOCHONDRIAL-RELATED"/>
    <property type="match status" value="1"/>
</dbReference>
<sequence length="573" mass="65053">MTSIAPAAPVPSAFSDRPEHWLQIDWRRVQRNVRGMQVRIAKATKEGDWRRVKALQRYLTRSFSGKALAVRRVTENQGRRTPGIDGVVWSTPTAKRNAIGALRSRGYHPLPLRRVFIPKKNGKLRPLGIPSMKDRAMQALYLLALLPVAETIADRNSYGFRPRRSTADAIVQCHVVLGRSFSAPWVLEADVKGCFDNIDHQWLIDHVPMDKVVLRKWLKAGVVETGTLLPTEAGTPQGGIISPTLANLALDGMEKALEDLFGVKNSKKAKQHQVNLVRYADDFVITGRSKELLENEIQPLVVRFLAQRGLVLAPEKTSITHIDEGFDFLGWNVRKYGGKLLIKPSKGNVHAFLSKVRDVIRANNGATQEHLILQLNPIIRGWTNYHRSQVASAAFSRADAMIWRSLWRWAKRRHPGKGARWVKERYFHQIGTRAWTFAAHLPTDVSRTHKEAQYRALAYASDTKIRRYVKIRSDANPFDPADEFYLEERQSATMLDSVLHRRQLVSLLQQQRSRCALCSEPITQATGWHDHHIQYRVYGGGDQLSNRVLLHPVCHQQVHHLKLSVTKPTPQGV</sequence>
<evidence type="ECO:0000256" key="1">
    <source>
        <dbReference type="ARBA" id="ARBA00034120"/>
    </source>
</evidence>
<dbReference type="PROSITE" id="PS50878">
    <property type="entry name" value="RT_POL"/>
    <property type="match status" value="1"/>
</dbReference>